<organism evidence="1">
    <name type="scientific">marine sediment metagenome</name>
    <dbReference type="NCBI Taxonomy" id="412755"/>
    <lineage>
        <taxon>unclassified sequences</taxon>
        <taxon>metagenomes</taxon>
        <taxon>ecological metagenomes</taxon>
    </lineage>
</organism>
<dbReference type="AlphaFoldDB" id="A0A0F9HJV5"/>
<protein>
    <submittedName>
        <fullName evidence="1">Uncharacterized protein</fullName>
    </submittedName>
</protein>
<comment type="caution">
    <text evidence="1">The sequence shown here is derived from an EMBL/GenBank/DDBJ whole genome shotgun (WGS) entry which is preliminary data.</text>
</comment>
<dbReference type="EMBL" id="LAZR01024354">
    <property type="protein sequence ID" value="KKL75422.1"/>
    <property type="molecule type" value="Genomic_DNA"/>
</dbReference>
<proteinExistence type="predicted"/>
<reference evidence="1" key="1">
    <citation type="journal article" date="2015" name="Nature">
        <title>Complex archaea that bridge the gap between prokaryotes and eukaryotes.</title>
        <authorList>
            <person name="Spang A."/>
            <person name="Saw J.H."/>
            <person name="Jorgensen S.L."/>
            <person name="Zaremba-Niedzwiedzka K."/>
            <person name="Martijn J."/>
            <person name="Lind A.E."/>
            <person name="van Eijk R."/>
            <person name="Schleper C."/>
            <person name="Guy L."/>
            <person name="Ettema T.J."/>
        </authorList>
    </citation>
    <scope>NUCLEOTIDE SEQUENCE</scope>
</reference>
<evidence type="ECO:0000313" key="1">
    <source>
        <dbReference type="EMBL" id="KKL75422.1"/>
    </source>
</evidence>
<gene>
    <name evidence="1" type="ORF">LCGC14_2055070</name>
</gene>
<name>A0A0F9HJV5_9ZZZZ</name>
<accession>A0A0F9HJV5</accession>
<sequence length="70" mass="8452">MKYPTITKGNIDTWEMITYSYILNGMMEEQKHKRLFADEKRKGYGELMGYADALTIRLFRALKRDMRRKK</sequence>